<name>A0AAD9BAC1_DISEL</name>
<protein>
    <submittedName>
        <fullName evidence="1">Ribonuclease HII</fullName>
    </submittedName>
</protein>
<reference evidence="1" key="1">
    <citation type="submission" date="2023-04" db="EMBL/GenBank/DDBJ databases">
        <title>Chromosome-level genome of Chaenocephalus aceratus.</title>
        <authorList>
            <person name="Park H."/>
        </authorList>
    </citation>
    <scope>NUCLEOTIDE SEQUENCE</scope>
    <source>
        <strain evidence="1">DE</strain>
        <tissue evidence="1">Muscle</tissue>
    </source>
</reference>
<comment type="caution">
    <text evidence="1">The sequence shown here is derived from an EMBL/GenBank/DDBJ whole genome shotgun (WGS) entry which is preliminary data.</text>
</comment>
<accession>A0AAD9BAC1</accession>
<proteinExistence type="predicted"/>
<dbReference type="Proteomes" id="UP001228049">
    <property type="component" value="Unassembled WGS sequence"/>
</dbReference>
<dbReference type="EMBL" id="JASDAP010000025">
    <property type="protein sequence ID" value="KAK1880182.1"/>
    <property type="molecule type" value="Genomic_DNA"/>
</dbReference>
<gene>
    <name evidence="1" type="ORF">KUDE01_025710</name>
</gene>
<organism evidence="1 2">
    <name type="scientific">Dissostichus eleginoides</name>
    <name type="common">Patagonian toothfish</name>
    <name type="synonym">Dissostichus amissus</name>
    <dbReference type="NCBI Taxonomy" id="100907"/>
    <lineage>
        <taxon>Eukaryota</taxon>
        <taxon>Metazoa</taxon>
        <taxon>Chordata</taxon>
        <taxon>Craniata</taxon>
        <taxon>Vertebrata</taxon>
        <taxon>Euteleostomi</taxon>
        <taxon>Actinopterygii</taxon>
        <taxon>Neopterygii</taxon>
        <taxon>Teleostei</taxon>
        <taxon>Neoteleostei</taxon>
        <taxon>Acanthomorphata</taxon>
        <taxon>Eupercaria</taxon>
        <taxon>Perciformes</taxon>
        <taxon>Notothenioidei</taxon>
        <taxon>Nototheniidae</taxon>
        <taxon>Dissostichus</taxon>
    </lineage>
</organism>
<evidence type="ECO:0000313" key="1">
    <source>
        <dbReference type="EMBL" id="KAK1880182.1"/>
    </source>
</evidence>
<evidence type="ECO:0000313" key="2">
    <source>
        <dbReference type="Proteomes" id="UP001228049"/>
    </source>
</evidence>
<sequence>MLLRTTLRGTPTWFSPTCEWLVRCVADLGLTLWSNAASWCPFGIKSAFLWELFDEFASKEPLQFKLTSLMDGWMDVASRAVILPQEERLCPKTALDKRTENYGSDSEWRTFLKIAAILRLIASCPSRFHMTSRVSGSPSSWK</sequence>
<keyword evidence="2" id="KW-1185">Reference proteome</keyword>
<dbReference type="AlphaFoldDB" id="A0AAD9BAC1"/>